<feature type="compositionally biased region" description="Pro residues" evidence="3">
    <location>
        <begin position="342"/>
        <end position="351"/>
    </location>
</feature>
<name>A0A8T0I5C1_CERPU</name>
<keyword evidence="1" id="KW-0112">Calmodulin-binding</keyword>
<feature type="region of interest" description="Disordered" evidence="3">
    <location>
        <begin position="369"/>
        <end position="608"/>
    </location>
</feature>
<dbReference type="PANTHER" id="PTHR32295:SF6">
    <property type="entry name" value="PROTEIN IQ-DOMAIN 18"/>
    <property type="match status" value="1"/>
</dbReference>
<dbReference type="PROSITE" id="PS50096">
    <property type="entry name" value="IQ"/>
    <property type="match status" value="1"/>
</dbReference>
<accession>A0A8T0I5C1</accession>
<reference evidence="4" key="1">
    <citation type="submission" date="2020-06" db="EMBL/GenBank/DDBJ databases">
        <title>WGS assembly of Ceratodon purpureus strain R40.</title>
        <authorList>
            <person name="Carey S.B."/>
            <person name="Jenkins J."/>
            <person name="Shu S."/>
            <person name="Lovell J.T."/>
            <person name="Sreedasyam A."/>
            <person name="Maumus F."/>
            <person name="Tiley G.P."/>
            <person name="Fernandez-Pozo N."/>
            <person name="Barry K."/>
            <person name="Chen C."/>
            <person name="Wang M."/>
            <person name="Lipzen A."/>
            <person name="Daum C."/>
            <person name="Saski C.A."/>
            <person name="Payton A.C."/>
            <person name="Mcbreen J.C."/>
            <person name="Conrad R.E."/>
            <person name="Kollar L.M."/>
            <person name="Olsson S."/>
            <person name="Huttunen S."/>
            <person name="Landis J.B."/>
            <person name="Wickett N.J."/>
            <person name="Johnson M.G."/>
            <person name="Rensing S.A."/>
            <person name="Grimwood J."/>
            <person name="Schmutz J."/>
            <person name="Mcdaniel S.F."/>
        </authorList>
    </citation>
    <scope>NUCLEOTIDE SEQUENCE</scope>
    <source>
        <strain evidence="4">R40</strain>
    </source>
</reference>
<comment type="caution">
    <text evidence="4">The sequence shown here is derived from an EMBL/GenBank/DDBJ whole genome shotgun (WGS) entry which is preliminary data.</text>
</comment>
<comment type="similarity">
    <text evidence="2">Belongs to the IQD family.</text>
</comment>
<sequence length="608" mass="67151">MGKTNPGKWLKKVKNAFRSPSKERTDGKDEAQIKPLKVSRATSLDYSKAVPTPLPLPSVAGLMHQEIESERNNGLSRDEAVSESESNKVHDHRRQEAMPSDVDEEVEDNKEDETLREEQAAIQIQRAFRNHLALKGLVRLQALVRGHTVRRQAATTLRAMEALVRVQARVRARRVRMSEEGQAVQQQILQRRLALTRPKPSEGSWITGQDSKEKMQIREEAARKRERAMAYAFSQQLKRSTPKKNMLFIDSEPDQSHWGWSWMDRWMAARPWENRHIDHTKEGHQSISSVKFLESKPKNIKIDGMSLKSARPTPPPTSRIDKSEEKPKKGHRANGVSGNIPLPLPSPPPSADEPLIMKPDVQRKTLLPEKPAVSSRQEVNHPASLPPVEVLGSAGTDSDAAPPSPTDSSTFNRLPHSSYPDSNEGPVATSNDGTLEHDLSCSGSCGSEHGTNEQPSTKANPQDSPIPDHIEAEIDAANAPHDEKEGENGEISLRASQKSTRSRYMSPTVSAKAKARTSPKTRVEGEESPAKQQKRLSFGSPSVGRPKSPNLNAAARSKSISQVRTSLPGPGLFKEKSGEVLSPIDAGAHPLVRRKSFGGEPKSATKWR</sequence>
<feature type="compositionally biased region" description="Polar residues" evidence="3">
    <location>
        <begin position="452"/>
        <end position="463"/>
    </location>
</feature>
<evidence type="ECO:0000256" key="2">
    <source>
        <dbReference type="ARBA" id="ARBA00024341"/>
    </source>
</evidence>
<proteinExistence type="inferred from homology"/>
<dbReference type="PANTHER" id="PTHR32295">
    <property type="entry name" value="IQ-DOMAIN 5-RELATED"/>
    <property type="match status" value="1"/>
</dbReference>
<feature type="compositionally biased region" description="Basic and acidic residues" evidence="3">
    <location>
        <begin position="20"/>
        <end position="32"/>
    </location>
</feature>
<evidence type="ECO:0008006" key="6">
    <source>
        <dbReference type="Google" id="ProtNLM"/>
    </source>
</evidence>
<keyword evidence="5" id="KW-1185">Reference proteome</keyword>
<dbReference type="GO" id="GO:0005516">
    <property type="term" value="F:calmodulin binding"/>
    <property type="evidence" value="ECO:0007669"/>
    <property type="project" value="UniProtKB-KW"/>
</dbReference>
<feature type="compositionally biased region" description="Basic and acidic residues" evidence="3">
    <location>
        <begin position="65"/>
        <end position="96"/>
    </location>
</feature>
<protein>
    <recommendedName>
        <fullName evidence="6">DUF4005 domain-containing protein</fullName>
    </recommendedName>
</protein>
<dbReference type="Proteomes" id="UP000822688">
    <property type="component" value="Chromosome 4"/>
</dbReference>
<organism evidence="4 5">
    <name type="scientific">Ceratodon purpureus</name>
    <name type="common">Fire moss</name>
    <name type="synonym">Dicranum purpureum</name>
    <dbReference type="NCBI Taxonomy" id="3225"/>
    <lineage>
        <taxon>Eukaryota</taxon>
        <taxon>Viridiplantae</taxon>
        <taxon>Streptophyta</taxon>
        <taxon>Embryophyta</taxon>
        <taxon>Bryophyta</taxon>
        <taxon>Bryophytina</taxon>
        <taxon>Bryopsida</taxon>
        <taxon>Dicranidae</taxon>
        <taxon>Pseudoditrichales</taxon>
        <taxon>Ditrichaceae</taxon>
        <taxon>Ceratodon</taxon>
    </lineage>
</organism>
<feature type="region of interest" description="Disordered" evidence="3">
    <location>
        <begin position="1"/>
        <end position="108"/>
    </location>
</feature>
<feature type="compositionally biased region" description="Low complexity" evidence="3">
    <location>
        <begin position="396"/>
        <end position="410"/>
    </location>
</feature>
<gene>
    <name evidence="4" type="ORF">KC19_4G002600</name>
</gene>
<evidence type="ECO:0000256" key="3">
    <source>
        <dbReference type="SAM" id="MobiDB-lite"/>
    </source>
</evidence>
<feature type="region of interest" description="Disordered" evidence="3">
    <location>
        <begin position="299"/>
        <end position="355"/>
    </location>
</feature>
<dbReference type="EMBL" id="CM026424">
    <property type="protein sequence ID" value="KAG0578159.1"/>
    <property type="molecule type" value="Genomic_DNA"/>
</dbReference>
<evidence type="ECO:0000256" key="1">
    <source>
        <dbReference type="ARBA" id="ARBA00022860"/>
    </source>
</evidence>
<feature type="compositionally biased region" description="Polar residues" evidence="3">
    <location>
        <begin position="494"/>
        <end position="509"/>
    </location>
</feature>
<dbReference type="OrthoDB" id="1926475at2759"/>
<evidence type="ECO:0000313" key="4">
    <source>
        <dbReference type="EMBL" id="KAG0578159.1"/>
    </source>
</evidence>
<dbReference type="AlphaFoldDB" id="A0A8T0I5C1"/>
<evidence type="ECO:0000313" key="5">
    <source>
        <dbReference type="Proteomes" id="UP000822688"/>
    </source>
</evidence>